<dbReference type="EMBL" id="GBXM01083516">
    <property type="protein sequence ID" value="JAH25061.1"/>
    <property type="molecule type" value="Transcribed_RNA"/>
</dbReference>
<name>A0A0E9R7C6_ANGAN</name>
<reference evidence="1" key="1">
    <citation type="submission" date="2014-11" db="EMBL/GenBank/DDBJ databases">
        <authorList>
            <person name="Amaro Gonzalez C."/>
        </authorList>
    </citation>
    <scope>NUCLEOTIDE SEQUENCE</scope>
</reference>
<sequence>MSLNFVSQNIYKKILYTFLSTSFFNTCFF</sequence>
<evidence type="ECO:0000313" key="1">
    <source>
        <dbReference type="EMBL" id="JAH25061.1"/>
    </source>
</evidence>
<proteinExistence type="predicted"/>
<organism evidence="1">
    <name type="scientific">Anguilla anguilla</name>
    <name type="common">European freshwater eel</name>
    <name type="synonym">Muraena anguilla</name>
    <dbReference type="NCBI Taxonomy" id="7936"/>
    <lineage>
        <taxon>Eukaryota</taxon>
        <taxon>Metazoa</taxon>
        <taxon>Chordata</taxon>
        <taxon>Craniata</taxon>
        <taxon>Vertebrata</taxon>
        <taxon>Euteleostomi</taxon>
        <taxon>Actinopterygii</taxon>
        <taxon>Neopterygii</taxon>
        <taxon>Teleostei</taxon>
        <taxon>Anguilliformes</taxon>
        <taxon>Anguillidae</taxon>
        <taxon>Anguilla</taxon>
    </lineage>
</organism>
<reference evidence="1" key="2">
    <citation type="journal article" date="2015" name="Fish Shellfish Immunol.">
        <title>Early steps in the European eel (Anguilla anguilla)-Vibrio vulnificus interaction in the gills: Role of the RtxA13 toxin.</title>
        <authorList>
            <person name="Callol A."/>
            <person name="Pajuelo D."/>
            <person name="Ebbesson L."/>
            <person name="Teles M."/>
            <person name="MacKenzie S."/>
            <person name="Amaro C."/>
        </authorList>
    </citation>
    <scope>NUCLEOTIDE SEQUENCE</scope>
</reference>
<accession>A0A0E9R7C6</accession>
<dbReference type="AlphaFoldDB" id="A0A0E9R7C6"/>
<protein>
    <submittedName>
        <fullName evidence="1">Uncharacterized protein</fullName>
    </submittedName>
</protein>